<dbReference type="AlphaFoldDB" id="A0AAW1BBI2"/>
<evidence type="ECO:0000256" key="7">
    <source>
        <dbReference type="ARBA" id="ARBA00022989"/>
    </source>
</evidence>
<evidence type="ECO:0000256" key="3">
    <source>
        <dbReference type="ARBA" id="ARBA00022475"/>
    </source>
</evidence>
<keyword evidence="17" id="KW-1185">Reference proteome</keyword>
<dbReference type="InterPro" id="IPR000276">
    <property type="entry name" value="GPCR_Rhodpsn"/>
</dbReference>
<evidence type="ECO:0000256" key="1">
    <source>
        <dbReference type="ARBA" id="ARBA00004316"/>
    </source>
</evidence>
<dbReference type="GO" id="GO:0005886">
    <property type="term" value="C:plasma membrane"/>
    <property type="evidence" value="ECO:0007669"/>
    <property type="project" value="UniProtKB-SubCell"/>
</dbReference>
<sequence>MVMPFIFAQVTSQATLNGDGIVRKDRECELWCQPALPVLQQAAHKQEAAWGVGHVDGIPEISIPKEHLNKLQAKAGGQKGWAPLKDYSDASKDGRDTQTVKHGKELTKKWLLDDFSCKIVPYIEVSSLGVTTFTLCALCIDRFRAATNVQMYYEMIENCTSTTAKLAVIWIGALLLALPEVVLRQLTKENSEISGNPPVERCVVKPSCLGVLLLLL</sequence>
<dbReference type="GO" id="GO:0008528">
    <property type="term" value="F:G protein-coupled peptide receptor activity"/>
    <property type="evidence" value="ECO:0007669"/>
    <property type="project" value="TreeGrafter"/>
</dbReference>
<evidence type="ECO:0000313" key="17">
    <source>
        <dbReference type="Proteomes" id="UP001474421"/>
    </source>
</evidence>
<evidence type="ECO:0000256" key="10">
    <source>
        <dbReference type="ARBA" id="ARBA00023157"/>
    </source>
</evidence>
<dbReference type="SUPFAM" id="SSF81321">
    <property type="entry name" value="Family A G protein-coupled receptor-like"/>
    <property type="match status" value="1"/>
</dbReference>
<evidence type="ECO:0000256" key="2">
    <source>
        <dbReference type="ARBA" id="ARBA00004651"/>
    </source>
</evidence>
<keyword evidence="5" id="KW-0732">Signal</keyword>
<accession>A0AAW1BBI2</accession>
<keyword evidence="10" id="KW-1015">Disulfide bond</keyword>
<reference evidence="16 17" key="1">
    <citation type="journal article" date="2024" name="Proc. Natl. Acad. Sci. U.S.A.">
        <title>The genetic regulatory architecture and epigenomic basis for age-related changes in rattlesnake venom.</title>
        <authorList>
            <person name="Hogan M.P."/>
            <person name="Holding M.L."/>
            <person name="Nystrom G.S."/>
            <person name="Colston T.J."/>
            <person name="Bartlett D.A."/>
            <person name="Mason A.J."/>
            <person name="Ellsworth S.A."/>
            <person name="Rautsaw R.M."/>
            <person name="Lawrence K.C."/>
            <person name="Strickland J.L."/>
            <person name="He B."/>
            <person name="Fraser P."/>
            <person name="Margres M.J."/>
            <person name="Gilbert D.M."/>
            <person name="Gibbs H.L."/>
            <person name="Parkinson C.L."/>
            <person name="Rokyta D.R."/>
        </authorList>
    </citation>
    <scope>NUCLEOTIDE SEQUENCE [LARGE SCALE GENOMIC DNA]</scope>
    <source>
        <strain evidence="16">DRR0105</strain>
    </source>
</reference>
<evidence type="ECO:0000256" key="8">
    <source>
        <dbReference type="ARBA" id="ARBA00023040"/>
    </source>
</evidence>
<dbReference type="InterPro" id="IPR017452">
    <property type="entry name" value="GPCR_Rhodpsn_7TM"/>
</dbReference>
<dbReference type="GO" id="GO:0043235">
    <property type="term" value="C:receptor complex"/>
    <property type="evidence" value="ECO:0007669"/>
    <property type="project" value="TreeGrafter"/>
</dbReference>
<evidence type="ECO:0000256" key="6">
    <source>
        <dbReference type="ARBA" id="ARBA00022843"/>
    </source>
</evidence>
<evidence type="ECO:0000256" key="5">
    <source>
        <dbReference type="ARBA" id="ARBA00022729"/>
    </source>
</evidence>
<dbReference type="GO" id="GO:0042995">
    <property type="term" value="C:cell projection"/>
    <property type="evidence" value="ECO:0007669"/>
    <property type="project" value="UniProtKB-SubCell"/>
</dbReference>
<protein>
    <submittedName>
        <fullName evidence="16">Prosaposin receptor GPR37</fullName>
    </submittedName>
</protein>
<comment type="caution">
    <text evidence="16">The sequence shown here is derived from an EMBL/GenBank/DDBJ whole genome shotgun (WGS) entry which is preliminary data.</text>
</comment>
<keyword evidence="12" id="KW-0325">Glycoprotein</keyword>
<dbReference type="PRINTS" id="PR01421">
    <property type="entry name" value="GPR37ORPHANR"/>
</dbReference>
<keyword evidence="14" id="KW-0966">Cell projection</keyword>
<evidence type="ECO:0000256" key="13">
    <source>
        <dbReference type="ARBA" id="ARBA00023224"/>
    </source>
</evidence>
<dbReference type="Proteomes" id="UP001474421">
    <property type="component" value="Unassembled WGS sequence"/>
</dbReference>
<keyword evidence="13" id="KW-0807">Transducer</keyword>
<evidence type="ECO:0000256" key="12">
    <source>
        <dbReference type="ARBA" id="ARBA00023180"/>
    </source>
</evidence>
<keyword evidence="7" id="KW-1133">Transmembrane helix</keyword>
<evidence type="ECO:0000256" key="14">
    <source>
        <dbReference type="ARBA" id="ARBA00023273"/>
    </source>
</evidence>
<dbReference type="Gene3D" id="1.20.1070.10">
    <property type="entry name" value="Rhodopsin 7-helix transmembrane proteins"/>
    <property type="match status" value="1"/>
</dbReference>
<dbReference type="InterPro" id="IPR003909">
    <property type="entry name" value="GPR37_orph"/>
</dbReference>
<dbReference type="Pfam" id="PF00001">
    <property type="entry name" value="7tm_1"/>
    <property type="match status" value="1"/>
</dbReference>
<dbReference type="PROSITE" id="PS50262">
    <property type="entry name" value="G_PROTEIN_RECEP_F1_2"/>
    <property type="match status" value="1"/>
</dbReference>
<dbReference type="GO" id="GO:0036505">
    <property type="term" value="F:prosaposin receptor activity"/>
    <property type="evidence" value="ECO:0007669"/>
    <property type="project" value="TreeGrafter"/>
</dbReference>
<dbReference type="PANTHER" id="PTHR46216:SF3">
    <property type="entry name" value="PROSAPOSIN RECEPTOR GPR37"/>
    <property type="match status" value="1"/>
</dbReference>
<name>A0AAW1BBI2_CROAD</name>
<proteinExistence type="predicted"/>
<keyword evidence="9" id="KW-0472">Membrane</keyword>
<dbReference type="GO" id="GO:0043410">
    <property type="term" value="P:positive regulation of MAPK cascade"/>
    <property type="evidence" value="ECO:0007669"/>
    <property type="project" value="TreeGrafter"/>
</dbReference>
<evidence type="ECO:0000256" key="11">
    <source>
        <dbReference type="ARBA" id="ARBA00023170"/>
    </source>
</evidence>
<gene>
    <name evidence="16" type="ORF">NXF25_012558</name>
</gene>
<keyword evidence="6" id="KW-0832">Ubl conjugation</keyword>
<keyword evidence="11 16" id="KW-0675">Receptor</keyword>
<dbReference type="PANTHER" id="PTHR46216">
    <property type="entry name" value="PROSAPOSIN RECEPTOR GPR37 FAMILY MEMBER"/>
    <property type="match status" value="1"/>
</dbReference>
<dbReference type="GO" id="GO:0007193">
    <property type="term" value="P:adenylate cyclase-inhibiting G protein-coupled receptor signaling pathway"/>
    <property type="evidence" value="ECO:0007669"/>
    <property type="project" value="TreeGrafter"/>
</dbReference>
<organism evidence="16 17">
    <name type="scientific">Crotalus adamanteus</name>
    <name type="common">Eastern diamondback rattlesnake</name>
    <dbReference type="NCBI Taxonomy" id="8729"/>
    <lineage>
        <taxon>Eukaryota</taxon>
        <taxon>Metazoa</taxon>
        <taxon>Chordata</taxon>
        <taxon>Craniata</taxon>
        <taxon>Vertebrata</taxon>
        <taxon>Euteleostomi</taxon>
        <taxon>Lepidosauria</taxon>
        <taxon>Squamata</taxon>
        <taxon>Bifurcata</taxon>
        <taxon>Unidentata</taxon>
        <taxon>Episquamata</taxon>
        <taxon>Toxicofera</taxon>
        <taxon>Serpentes</taxon>
        <taxon>Colubroidea</taxon>
        <taxon>Viperidae</taxon>
        <taxon>Crotalinae</taxon>
        <taxon>Crotalus</taxon>
    </lineage>
</organism>
<evidence type="ECO:0000259" key="15">
    <source>
        <dbReference type="PROSITE" id="PS50262"/>
    </source>
</evidence>
<keyword evidence="8" id="KW-0297">G-protein coupled receptor</keyword>
<keyword evidence="4" id="KW-0812">Transmembrane</keyword>
<feature type="domain" description="G-protein coupled receptors family 1 profile" evidence="15">
    <location>
        <begin position="110"/>
        <end position="216"/>
    </location>
</feature>
<comment type="subcellular location">
    <subcellularLocation>
        <location evidence="2">Cell membrane</location>
        <topology evidence="2">Multi-pass membrane protein</topology>
    </subcellularLocation>
    <subcellularLocation>
        <location evidence="1">Cell projection</location>
    </subcellularLocation>
</comment>
<keyword evidence="3" id="KW-1003">Cell membrane</keyword>
<evidence type="ECO:0000256" key="9">
    <source>
        <dbReference type="ARBA" id="ARBA00023136"/>
    </source>
</evidence>
<dbReference type="EMBL" id="JAOTOJ010000006">
    <property type="protein sequence ID" value="KAK9399539.1"/>
    <property type="molecule type" value="Genomic_DNA"/>
</dbReference>
<evidence type="ECO:0000256" key="4">
    <source>
        <dbReference type="ARBA" id="ARBA00022692"/>
    </source>
</evidence>
<evidence type="ECO:0000313" key="16">
    <source>
        <dbReference type="EMBL" id="KAK9399539.1"/>
    </source>
</evidence>